<protein>
    <submittedName>
        <fullName evidence="1">Uncharacterized protein</fullName>
    </submittedName>
</protein>
<sequence length="71" mass="8126">MRPRLGGALHSETRIPIKEGRGTEDFLPRQGMPKAQDRALLERFAEKQGLTVEFIRLIPMLRASYVELVPH</sequence>
<comment type="caution">
    <text evidence="1">The sequence shown here is derived from an EMBL/GenBank/DDBJ whole genome shotgun (WGS) entry which is preliminary data.</text>
</comment>
<evidence type="ECO:0000313" key="2">
    <source>
        <dbReference type="Proteomes" id="UP001291309"/>
    </source>
</evidence>
<dbReference type="RefSeq" id="WP_321543663.1">
    <property type="nucleotide sequence ID" value="NZ_JAXIVS010000001.1"/>
</dbReference>
<gene>
    <name evidence="1" type="ORF">SYV04_01025</name>
</gene>
<name>A0ABU5GWK0_9BACT</name>
<proteinExistence type="predicted"/>
<accession>A0ABU5GWK0</accession>
<reference evidence="1 2" key="1">
    <citation type="submission" date="2023-12" db="EMBL/GenBank/DDBJ databases">
        <title>the genome sequence of Hyalangium sp. s54d21.</title>
        <authorList>
            <person name="Zhang X."/>
        </authorList>
    </citation>
    <scope>NUCLEOTIDE SEQUENCE [LARGE SCALE GENOMIC DNA]</scope>
    <source>
        <strain evidence="2">s54d21</strain>
    </source>
</reference>
<dbReference type="Proteomes" id="UP001291309">
    <property type="component" value="Unassembled WGS sequence"/>
</dbReference>
<dbReference type="EMBL" id="JAXIVS010000001">
    <property type="protein sequence ID" value="MDY7224937.1"/>
    <property type="molecule type" value="Genomic_DNA"/>
</dbReference>
<keyword evidence="2" id="KW-1185">Reference proteome</keyword>
<evidence type="ECO:0000313" key="1">
    <source>
        <dbReference type="EMBL" id="MDY7224937.1"/>
    </source>
</evidence>
<organism evidence="1 2">
    <name type="scientific">Hyalangium rubrum</name>
    <dbReference type="NCBI Taxonomy" id="3103134"/>
    <lineage>
        <taxon>Bacteria</taxon>
        <taxon>Pseudomonadati</taxon>
        <taxon>Myxococcota</taxon>
        <taxon>Myxococcia</taxon>
        <taxon>Myxococcales</taxon>
        <taxon>Cystobacterineae</taxon>
        <taxon>Archangiaceae</taxon>
        <taxon>Hyalangium</taxon>
    </lineage>
</organism>